<dbReference type="PATRIC" id="fig|1116472.3.peg.1469"/>
<evidence type="ECO:0000256" key="1">
    <source>
        <dbReference type="SAM" id="Phobius"/>
    </source>
</evidence>
<sequence length="715" mass="81174">MSEDLYSTHWYRVANLKPKLHSHIEIHRHDYRGLIWYIIEDKGTGRNHRFNPAAYQFIGLLDGKQTVQEISDYLSKQLGDFAPGQEEIIQLMGQLYNADLMQTDVLANIEELFERQAVTKNIKLKQQLINPISQKLPLWDPEEFLAKHLNKVRYLFSYPMGIIWLLVVIFASLQAVTNWGKITNHLDVNTGSPYNFLTLFLLYPLIKMVHELGHAFATKLNGGEVHEMGINFMMFMPVPYVNVSSSSNFRNKYDRMLVSAAGILVETFLAALGLLLFISAEPGFIQDIGFNALLIGGVSSFFFNANPLLKYDGYYILADALGIPNLFQRSAQYWRYFFQRYLLGLANAISPATASGETFWFITYSISSMLYRMSMLWFVCVYVTEKYFTVGVLLAVWLVAIQLLLPLYKALLFVVTNPVLDKKRTKAALTTAVLGLMAVGLVGFMPMTSYIVTEGVVWLPDEALIKAEHDGFIGSLQTHSTQPVNKGDVVLLMNDDMLESKARIARAKLAELRSQFRAERETDLVKANILKEELHIAESQLDHINTKIKSMTIKASQSGRILIPEENDLPGRYIHHGELIGYILDDNPPTIRAVVTQDDIGLVREGIVDIKVRLSNDPNHQYDAIVIRQTPEATNRLPNPALATIGGGKIQIDPNNNKELATLQKIFWIDLKFNPKDNNVPIGTRAYVRINHGGETLSTQWYRRIRQAFLRHFNV</sequence>
<protein>
    <submittedName>
        <fullName evidence="2">Peptidase, M50 family</fullName>
    </submittedName>
</protein>
<dbReference type="STRING" id="1116472.MGMO_50c00040"/>
<keyword evidence="1" id="KW-0812">Transmembrane</keyword>
<keyword evidence="1" id="KW-1133">Transmembrane helix</keyword>
<feature type="transmembrane region" description="Helical" evidence="1">
    <location>
        <begin position="427"/>
        <end position="447"/>
    </location>
</feature>
<feature type="transmembrane region" description="Helical" evidence="1">
    <location>
        <begin position="256"/>
        <end position="278"/>
    </location>
</feature>
<gene>
    <name evidence="2" type="ORF">MGMO_50c00040</name>
</gene>
<dbReference type="InterPro" id="IPR041881">
    <property type="entry name" value="PqqD_sf"/>
</dbReference>
<name>V5C7I3_9GAMM</name>
<feature type="transmembrane region" description="Helical" evidence="1">
    <location>
        <begin position="193"/>
        <end position="210"/>
    </location>
</feature>
<keyword evidence="1" id="KW-0472">Membrane</keyword>
<dbReference type="GO" id="GO:0004222">
    <property type="term" value="F:metalloendopeptidase activity"/>
    <property type="evidence" value="ECO:0007669"/>
    <property type="project" value="InterPro"/>
</dbReference>
<feature type="transmembrane region" description="Helical" evidence="1">
    <location>
        <begin position="154"/>
        <end position="173"/>
    </location>
</feature>
<evidence type="ECO:0000313" key="2">
    <source>
        <dbReference type="EMBL" id="ESS72688.1"/>
    </source>
</evidence>
<keyword evidence="3" id="KW-1185">Reference proteome</keyword>
<dbReference type="PANTHER" id="PTHR13325:SF3">
    <property type="entry name" value="MEMBRANE-BOUND TRANSCRIPTION FACTOR SITE-2 PROTEASE"/>
    <property type="match status" value="1"/>
</dbReference>
<dbReference type="Gene3D" id="1.10.10.1150">
    <property type="entry name" value="Coenzyme PQQ synthesis protein D (PqqD)"/>
    <property type="match status" value="1"/>
</dbReference>
<proteinExistence type="predicted"/>
<evidence type="ECO:0000313" key="3">
    <source>
        <dbReference type="Proteomes" id="UP000017842"/>
    </source>
</evidence>
<dbReference type="PANTHER" id="PTHR13325">
    <property type="entry name" value="PROTEASE M50 MEMBRANE-BOUND TRANSCRIPTION FACTOR SITE 2 PROTEASE"/>
    <property type="match status" value="1"/>
</dbReference>
<dbReference type="eggNOG" id="COG1994">
    <property type="taxonomic scope" value="Bacteria"/>
</dbReference>
<dbReference type="GO" id="GO:0005737">
    <property type="term" value="C:cytoplasm"/>
    <property type="evidence" value="ECO:0007669"/>
    <property type="project" value="TreeGrafter"/>
</dbReference>
<dbReference type="GO" id="GO:0016020">
    <property type="term" value="C:membrane"/>
    <property type="evidence" value="ECO:0007669"/>
    <property type="project" value="InterPro"/>
</dbReference>
<organism evidence="2 3">
    <name type="scientific">Methyloglobulus morosus KoM1</name>
    <dbReference type="NCBI Taxonomy" id="1116472"/>
    <lineage>
        <taxon>Bacteria</taxon>
        <taxon>Pseudomonadati</taxon>
        <taxon>Pseudomonadota</taxon>
        <taxon>Gammaproteobacteria</taxon>
        <taxon>Methylococcales</taxon>
        <taxon>Methylococcaceae</taxon>
        <taxon>Methyloglobulus</taxon>
    </lineage>
</organism>
<feature type="transmembrane region" description="Helical" evidence="1">
    <location>
        <begin position="390"/>
        <end position="415"/>
    </location>
</feature>
<dbReference type="GO" id="GO:0031293">
    <property type="term" value="P:membrane protein intracellular domain proteolysis"/>
    <property type="evidence" value="ECO:0007669"/>
    <property type="project" value="TreeGrafter"/>
</dbReference>
<reference evidence="2 3" key="1">
    <citation type="journal article" date="2013" name="Genome Announc.">
        <title>Draft Genome Sequence of the Methanotrophic Gammaproteobacterium Methyloglobulus morosus DSM 22980 Strain KoM1.</title>
        <authorList>
            <person name="Poehlein A."/>
            <person name="Deutzmann J.S."/>
            <person name="Daniel R."/>
            <person name="Simeonova D.D."/>
        </authorList>
    </citation>
    <scope>NUCLEOTIDE SEQUENCE [LARGE SCALE GENOMIC DNA]</scope>
    <source>
        <strain evidence="2 3">KoM1</strain>
    </source>
</reference>
<dbReference type="SUPFAM" id="SSF111369">
    <property type="entry name" value="HlyD-like secretion proteins"/>
    <property type="match status" value="1"/>
</dbReference>
<dbReference type="OrthoDB" id="9759690at2"/>
<dbReference type="AlphaFoldDB" id="V5C7I3"/>
<dbReference type="InterPro" id="IPR001193">
    <property type="entry name" value="MBTPS2"/>
</dbReference>
<feature type="transmembrane region" description="Helical" evidence="1">
    <location>
        <begin position="284"/>
        <end position="303"/>
    </location>
</feature>
<comment type="caution">
    <text evidence="2">The sequence shown here is derived from an EMBL/GenBank/DDBJ whole genome shotgun (WGS) entry which is preliminary data.</text>
</comment>
<accession>V5C7I3</accession>
<dbReference type="Proteomes" id="UP000017842">
    <property type="component" value="Unassembled WGS sequence"/>
</dbReference>
<dbReference type="EMBL" id="AYLO01000049">
    <property type="protein sequence ID" value="ESS72688.1"/>
    <property type="molecule type" value="Genomic_DNA"/>
</dbReference>
<dbReference type="RefSeq" id="WP_023494277.1">
    <property type="nucleotide sequence ID" value="NZ_AYLO01000049.1"/>
</dbReference>